<evidence type="ECO:0000256" key="1">
    <source>
        <dbReference type="SAM" id="MobiDB-lite"/>
    </source>
</evidence>
<feature type="region of interest" description="Disordered" evidence="1">
    <location>
        <begin position="57"/>
        <end position="78"/>
    </location>
</feature>
<dbReference type="AlphaFoldDB" id="A0A3N1US01"/>
<protein>
    <submittedName>
        <fullName evidence="2">Uncharacterized protein</fullName>
    </submittedName>
</protein>
<evidence type="ECO:0000313" key="3">
    <source>
        <dbReference type="Proteomes" id="UP000276223"/>
    </source>
</evidence>
<accession>A0A3N1US01</accession>
<name>A0A3N1US01_9BACT</name>
<dbReference type="Proteomes" id="UP000276223">
    <property type="component" value="Unassembled WGS sequence"/>
</dbReference>
<reference evidence="2 3" key="1">
    <citation type="submission" date="2018-11" db="EMBL/GenBank/DDBJ databases">
        <title>Genomic Encyclopedia of Type Strains, Phase IV (KMG-IV): sequencing the most valuable type-strain genomes for metagenomic binning, comparative biology and taxonomic classification.</title>
        <authorList>
            <person name="Goeker M."/>
        </authorList>
    </citation>
    <scope>NUCLEOTIDE SEQUENCE [LARGE SCALE GENOMIC DNA]</scope>
    <source>
        <strain evidence="2 3">DSM 22027</strain>
    </source>
</reference>
<keyword evidence="3" id="KW-1185">Reference proteome</keyword>
<dbReference type="EMBL" id="RJVA01000016">
    <property type="protein sequence ID" value="ROQ89866.1"/>
    <property type="molecule type" value="Genomic_DNA"/>
</dbReference>
<sequence length="78" mass="8509">MKVPFLHLRTAHDELPDALDAAYGRVMVSGRDILVKELKAFESAFATCCAVHYCPSRGNSLGTEPPRPPLDTNGPVRT</sequence>
<proteinExistence type="predicted"/>
<organism evidence="2 3">
    <name type="scientific">Desulfosoma caldarium</name>
    <dbReference type="NCBI Taxonomy" id="610254"/>
    <lineage>
        <taxon>Bacteria</taxon>
        <taxon>Pseudomonadati</taxon>
        <taxon>Thermodesulfobacteriota</taxon>
        <taxon>Syntrophobacteria</taxon>
        <taxon>Syntrophobacterales</taxon>
        <taxon>Syntrophobacteraceae</taxon>
        <taxon>Desulfosoma</taxon>
    </lineage>
</organism>
<gene>
    <name evidence="2" type="ORF">EDC27_2982</name>
</gene>
<evidence type="ECO:0000313" key="2">
    <source>
        <dbReference type="EMBL" id="ROQ89866.1"/>
    </source>
</evidence>
<comment type="caution">
    <text evidence="2">The sequence shown here is derived from an EMBL/GenBank/DDBJ whole genome shotgun (WGS) entry which is preliminary data.</text>
</comment>